<comment type="function">
    <text evidence="11">Participates in chain elongation of fatty acids. Catalyzes the reduction of trans-2-enoyl-CoAs of varying chain lengths from 6:1 to 16:1, having maximum activity with 10:1 CoA. Has no 2,4-dienoyl-CoA reductase activity.</text>
</comment>
<comment type="catalytic activity">
    <reaction evidence="20">
        <text>(2E)-octenoyl-CoA + NADPH + H(+) = octanoyl-CoA + NADP(+)</text>
        <dbReference type="Rhea" id="RHEA:44952"/>
        <dbReference type="ChEBI" id="CHEBI:15378"/>
        <dbReference type="ChEBI" id="CHEBI:57386"/>
        <dbReference type="ChEBI" id="CHEBI:57783"/>
        <dbReference type="ChEBI" id="CHEBI:58349"/>
        <dbReference type="ChEBI" id="CHEBI:62242"/>
    </reaction>
    <physiologicalReaction direction="left-to-right" evidence="20">
        <dbReference type="Rhea" id="RHEA:44953"/>
    </physiologicalReaction>
</comment>
<dbReference type="PANTHER" id="PTHR24317:SF7">
    <property type="entry name" value="PEROXISOMAL TRANS-2-ENOYL-COA REDUCTASE"/>
    <property type="match status" value="1"/>
</dbReference>
<evidence type="ECO:0000256" key="11">
    <source>
        <dbReference type="ARBA" id="ARBA00037124"/>
    </source>
</evidence>
<dbReference type="InterPro" id="IPR036291">
    <property type="entry name" value="NAD(P)-bd_dom_sf"/>
</dbReference>
<evidence type="ECO:0000256" key="19">
    <source>
        <dbReference type="ARBA" id="ARBA00049386"/>
    </source>
</evidence>
<dbReference type="InterPro" id="IPR052388">
    <property type="entry name" value="Peroxisomal_t2-enoyl-CoA_red"/>
</dbReference>
<comment type="catalytic activity">
    <reaction evidence="19">
        <text>(2E)-decenoyl-CoA + NADPH + H(+) = decanoyl-CoA + NADP(+)</text>
        <dbReference type="Rhea" id="RHEA:44960"/>
        <dbReference type="ChEBI" id="CHEBI:15378"/>
        <dbReference type="ChEBI" id="CHEBI:57783"/>
        <dbReference type="ChEBI" id="CHEBI:58349"/>
        <dbReference type="ChEBI" id="CHEBI:61406"/>
        <dbReference type="ChEBI" id="CHEBI:61430"/>
    </reaction>
    <physiologicalReaction direction="left-to-right" evidence="19">
        <dbReference type="Rhea" id="RHEA:44961"/>
    </physiologicalReaction>
</comment>
<evidence type="ECO:0000256" key="8">
    <source>
        <dbReference type="ARBA" id="ARBA00023098"/>
    </source>
</evidence>
<dbReference type="Gene3D" id="3.40.50.720">
    <property type="entry name" value="NAD(P)-binding Rossmann-like Domain"/>
    <property type="match status" value="1"/>
</dbReference>
<evidence type="ECO:0000256" key="14">
    <source>
        <dbReference type="ARBA" id="ARBA00041063"/>
    </source>
</evidence>
<evidence type="ECO:0000256" key="13">
    <source>
        <dbReference type="ARBA" id="ARBA00038849"/>
    </source>
</evidence>
<comment type="subcellular location">
    <subcellularLocation>
        <location evidence="1">Peroxisome</location>
    </subcellularLocation>
</comment>
<evidence type="ECO:0000313" key="21">
    <source>
        <dbReference type="EMBL" id="MDE1462408.1"/>
    </source>
</evidence>
<evidence type="ECO:0000256" key="17">
    <source>
        <dbReference type="ARBA" id="ARBA00049108"/>
    </source>
</evidence>
<evidence type="ECO:0000256" key="6">
    <source>
        <dbReference type="ARBA" id="ARBA00022857"/>
    </source>
</evidence>
<evidence type="ECO:0000256" key="2">
    <source>
        <dbReference type="ARBA" id="ARBA00005189"/>
    </source>
</evidence>
<dbReference type="PRINTS" id="PR00081">
    <property type="entry name" value="GDHRDH"/>
</dbReference>
<evidence type="ECO:0000256" key="7">
    <source>
        <dbReference type="ARBA" id="ARBA00023002"/>
    </source>
</evidence>
<comment type="catalytic activity">
    <reaction evidence="18">
        <text>a (2E)-enoyl-CoA + NADPH + H(+) = a 2,3-saturated acyl-CoA + NADP(+)</text>
        <dbReference type="Rhea" id="RHEA:33763"/>
        <dbReference type="ChEBI" id="CHEBI:15378"/>
        <dbReference type="ChEBI" id="CHEBI:57783"/>
        <dbReference type="ChEBI" id="CHEBI:58349"/>
        <dbReference type="ChEBI" id="CHEBI:58856"/>
        <dbReference type="ChEBI" id="CHEBI:65111"/>
        <dbReference type="EC" id="1.3.1.38"/>
    </reaction>
    <physiologicalReaction direction="left-to-right" evidence="18">
        <dbReference type="Rhea" id="RHEA:33764"/>
    </physiologicalReaction>
</comment>
<comment type="caution">
    <text evidence="21">The sequence shown here is derived from an EMBL/GenBank/DDBJ whole genome shotgun (WGS) entry which is preliminary data.</text>
</comment>
<dbReference type="SUPFAM" id="SSF51735">
    <property type="entry name" value="NAD(P)-binding Rossmann-fold domains"/>
    <property type="match status" value="1"/>
</dbReference>
<keyword evidence="7" id="KW-0560">Oxidoreductase</keyword>
<dbReference type="PANTHER" id="PTHR24317">
    <property type="entry name" value="PEROXISOMAL TRANS-2-ENOYL-COA REDUCTASE"/>
    <property type="match status" value="1"/>
</dbReference>
<dbReference type="RefSeq" id="WP_274688755.1">
    <property type="nucleotide sequence ID" value="NZ_JAPMOU010000010.1"/>
</dbReference>
<evidence type="ECO:0000256" key="1">
    <source>
        <dbReference type="ARBA" id="ARBA00004275"/>
    </source>
</evidence>
<dbReference type="Pfam" id="PF13561">
    <property type="entry name" value="adh_short_C2"/>
    <property type="match status" value="1"/>
</dbReference>
<sequence>MPYQSVFRPNLFQNKTMVVTGGGSGIGRCTAHELAALGATVVLIGRNEDKLTKTVDEIQTDGGTANYFCCDIRQEASVKETVENIVKQHTVIDGLVNNAGGQFPAPLSQISQKGFETVVRTNLVGGFLMAREVFTQSMAKKGGAIVNIVADMWKGMPIMGHSGAARAGMVNLTKTAAVEWARSGVRVNAVAPGWIASSGFDHYENSFKTLLPKLSQAVPLQRFGTESEVSAAIVFLLSDAAAFINGETIQVDGAAPLSTVMWPMHGHQRSTPYNGFHRAKLPEVLMPQDEAE</sequence>
<evidence type="ECO:0000256" key="3">
    <source>
        <dbReference type="ARBA" id="ARBA00022516"/>
    </source>
</evidence>
<evidence type="ECO:0000256" key="4">
    <source>
        <dbReference type="ARBA" id="ARBA00022553"/>
    </source>
</evidence>
<evidence type="ECO:0000256" key="12">
    <source>
        <dbReference type="ARBA" id="ARBA00038622"/>
    </source>
</evidence>
<comment type="pathway">
    <text evidence="2">Lipid metabolism.</text>
</comment>
<keyword evidence="3" id="KW-0444">Lipid biosynthesis</keyword>
<keyword evidence="6" id="KW-0521">NADP</keyword>
<comment type="subunit">
    <text evidence="12">Interacts with PEX5, probably required to target it into peroxisomes.</text>
</comment>
<proteinExistence type="predicted"/>
<comment type="catalytic activity">
    <reaction evidence="16">
        <text>(2E)-tetradecenoyl-CoA + NADPH + H(+) = tetradecanoyl-CoA + NADP(+)</text>
        <dbReference type="Rhea" id="RHEA:44968"/>
        <dbReference type="ChEBI" id="CHEBI:15378"/>
        <dbReference type="ChEBI" id="CHEBI:57385"/>
        <dbReference type="ChEBI" id="CHEBI:57783"/>
        <dbReference type="ChEBI" id="CHEBI:58349"/>
        <dbReference type="ChEBI" id="CHEBI:61405"/>
    </reaction>
    <physiologicalReaction direction="left-to-right" evidence="16">
        <dbReference type="Rhea" id="RHEA:44969"/>
    </physiologicalReaction>
</comment>
<gene>
    <name evidence="21" type="ORF">ORQ98_10535</name>
</gene>
<evidence type="ECO:0000256" key="18">
    <source>
        <dbReference type="ARBA" id="ARBA00049251"/>
    </source>
</evidence>
<evidence type="ECO:0000256" key="9">
    <source>
        <dbReference type="ARBA" id="ARBA00023140"/>
    </source>
</evidence>
<evidence type="ECO:0000256" key="16">
    <source>
        <dbReference type="ARBA" id="ARBA00048686"/>
    </source>
</evidence>
<evidence type="ECO:0000256" key="10">
    <source>
        <dbReference type="ARBA" id="ARBA00023160"/>
    </source>
</evidence>
<keyword evidence="10" id="KW-0275">Fatty acid biosynthesis</keyword>
<comment type="catalytic activity">
    <reaction evidence="17">
        <text>(2E)-hexenoyl-CoA + NADPH + H(+) = hexanoyl-CoA + NADP(+)</text>
        <dbReference type="Rhea" id="RHEA:44956"/>
        <dbReference type="ChEBI" id="CHEBI:15378"/>
        <dbReference type="ChEBI" id="CHEBI:57783"/>
        <dbReference type="ChEBI" id="CHEBI:58349"/>
        <dbReference type="ChEBI" id="CHEBI:62077"/>
        <dbReference type="ChEBI" id="CHEBI:62620"/>
    </reaction>
    <physiologicalReaction direction="left-to-right" evidence="17">
        <dbReference type="Rhea" id="RHEA:44957"/>
    </physiologicalReaction>
</comment>
<evidence type="ECO:0000256" key="20">
    <source>
        <dbReference type="ARBA" id="ARBA00049559"/>
    </source>
</evidence>
<dbReference type="EMBL" id="JAPMOU010000010">
    <property type="protein sequence ID" value="MDE1462408.1"/>
    <property type="molecule type" value="Genomic_DNA"/>
</dbReference>
<evidence type="ECO:0000256" key="15">
    <source>
        <dbReference type="ARBA" id="ARBA00047570"/>
    </source>
</evidence>
<evidence type="ECO:0000256" key="5">
    <source>
        <dbReference type="ARBA" id="ARBA00022832"/>
    </source>
</evidence>
<dbReference type="CDD" id="cd05369">
    <property type="entry name" value="TER_DECR_SDR_a"/>
    <property type="match status" value="1"/>
</dbReference>
<evidence type="ECO:0000313" key="22">
    <source>
        <dbReference type="Proteomes" id="UP001528823"/>
    </source>
</evidence>
<dbReference type="Proteomes" id="UP001528823">
    <property type="component" value="Unassembled WGS sequence"/>
</dbReference>
<keyword evidence="9" id="KW-0576">Peroxisome</keyword>
<protein>
    <recommendedName>
        <fullName evidence="14">Peroxisomal trans-2-enoyl-CoA reductase</fullName>
        <ecNumber evidence="13">1.3.1.38</ecNumber>
    </recommendedName>
</protein>
<keyword evidence="8" id="KW-0443">Lipid metabolism</keyword>
<dbReference type="EC" id="1.3.1.38" evidence="13"/>
<name>A0ABT5U7R1_9GAMM</name>
<reference evidence="21 22" key="1">
    <citation type="submission" date="2022-11" db="EMBL/GenBank/DDBJ databases">
        <title>Spartinivicinus poritis sp. nov., isolated from scleractinian coral Porites lutea.</title>
        <authorList>
            <person name="Zhang G."/>
            <person name="Cai L."/>
            <person name="Wei Q."/>
        </authorList>
    </citation>
    <scope>NUCLEOTIDE SEQUENCE [LARGE SCALE GENOMIC DNA]</scope>
    <source>
        <strain evidence="21 22">A2-2</strain>
    </source>
</reference>
<keyword evidence="5" id="KW-0276">Fatty acid metabolism</keyword>
<dbReference type="InterPro" id="IPR002347">
    <property type="entry name" value="SDR_fam"/>
</dbReference>
<keyword evidence="22" id="KW-1185">Reference proteome</keyword>
<organism evidence="21 22">
    <name type="scientific">Spartinivicinus poritis</name>
    <dbReference type="NCBI Taxonomy" id="2994640"/>
    <lineage>
        <taxon>Bacteria</taxon>
        <taxon>Pseudomonadati</taxon>
        <taxon>Pseudomonadota</taxon>
        <taxon>Gammaproteobacteria</taxon>
        <taxon>Oceanospirillales</taxon>
        <taxon>Zooshikellaceae</taxon>
        <taxon>Spartinivicinus</taxon>
    </lineage>
</organism>
<accession>A0ABT5U7R1</accession>
<comment type="catalytic activity">
    <reaction evidence="15">
        <text>(2E)-dodecenoyl-CoA + NADPH + H(+) = dodecanoyl-CoA + NADP(+)</text>
        <dbReference type="Rhea" id="RHEA:44964"/>
        <dbReference type="ChEBI" id="CHEBI:15378"/>
        <dbReference type="ChEBI" id="CHEBI:57330"/>
        <dbReference type="ChEBI" id="CHEBI:57375"/>
        <dbReference type="ChEBI" id="CHEBI:57783"/>
        <dbReference type="ChEBI" id="CHEBI:58349"/>
    </reaction>
    <physiologicalReaction direction="left-to-right" evidence="15">
        <dbReference type="Rhea" id="RHEA:44965"/>
    </physiologicalReaction>
</comment>
<keyword evidence="4" id="KW-0597">Phosphoprotein</keyword>